<sequence>MDFTNTTTYFNQTSSLTVRSNVTFNETAPGYRLVVFITTVLLTNAAGAVANVILLLAMTIHRPLRKSSSCPLIAQCIAVDLYITTVAVPIVVIPFFLGPSLQLSEDFCRYEALSVYLFYSCGMFSEAVVAFHRLIATVLPHHFVFFKRRSSVIGLLLISWVVAAVTCTFPTLGIGTRVVPATRGCNVAPQGNPASLTVSVAIGYFFPTIFMGCCYVTVLTRTSQELRKRQGKSRSLVRRMEISRTLFFSFLWHCVTVYPPLIVMGHFSEQYAESLSLKLAIMWLGSCFSAINPVSGIRNSSRSNQDLAV</sequence>
<keyword evidence="5 9" id="KW-0472">Membrane</keyword>
<organism evidence="11 12">
    <name type="scientific">Hypsibius exemplaris</name>
    <name type="common">Freshwater tardigrade</name>
    <dbReference type="NCBI Taxonomy" id="2072580"/>
    <lineage>
        <taxon>Eukaryota</taxon>
        <taxon>Metazoa</taxon>
        <taxon>Ecdysozoa</taxon>
        <taxon>Tardigrada</taxon>
        <taxon>Eutardigrada</taxon>
        <taxon>Parachela</taxon>
        <taxon>Hypsibioidea</taxon>
        <taxon>Hypsibiidae</taxon>
        <taxon>Hypsibius</taxon>
    </lineage>
</organism>
<keyword evidence="8" id="KW-0844">Vision</keyword>
<dbReference type="PROSITE" id="PS50262">
    <property type="entry name" value="G_PROTEIN_RECEP_F1_2"/>
    <property type="match status" value="1"/>
</dbReference>
<dbReference type="InterPro" id="IPR000276">
    <property type="entry name" value="GPCR_Rhodpsn"/>
</dbReference>
<evidence type="ECO:0000259" key="10">
    <source>
        <dbReference type="PROSITE" id="PS50262"/>
    </source>
</evidence>
<keyword evidence="2 9" id="KW-0812">Transmembrane</keyword>
<dbReference type="GO" id="GO:0007601">
    <property type="term" value="P:visual perception"/>
    <property type="evidence" value="ECO:0007669"/>
    <property type="project" value="UniProtKB-KW"/>
</dbReference>
<accession>A0A1W0X6H3</accession>
<feature type="transmembrane region" description="Helical" evidence="9">
    <location>
        <begin position="33"/>
        <end position="60"/>
    </location>
</feature>
<keyword evidence="3 9" id="KW-1133">Transmembrane helix</keyword>
<evidence type="ECO:0000256" key="6">
    <source>
        <dbReference type="ARBA" id="ARBA00023170"/>
    </source>
</evidence>
<dbReference type="InterPro" id="IPR050125">
    <property type="entry name" value="GPCR_opsins"/>
</dbReference>
<reference evidence="12" key="1">
    <citation type="submission" date="2017-01" db="EMBL/GenBank/DDBJ databases">
        <title>Comparative genomics of anhydrobiosis in the tardigrade Hypsibius dujardini.</title>
        <authorList>
            <person name="Yoshida Y."/>
            <person name="Koutsovoulos G."/>
            <person name="Laetsch D."/>
            <person name="Stevens L."/>
            <person name="Kumar S."/>
            <person name="Horikawa D."/>
            <person name="Ishino K."/>
            <person name="Komine S."/>
            <person name="Tomita M."/>
            <person name="Blaxter M."/>
            <person name="Arakawa K."/>
        </authorList>
    </citation>
    <scope>NUCLEOTIDE SEQUENCE [LARGE SCALE GENOMIC DNA]</scope>
    <source>
        <strain evidence="12">Z151</strain>
    </source>
</reference>
<dbReference type="EMBL" id="MTYJ01000014">
    <property type="protein sequence ID" value="OQV23085.1"/>
    <property type="molecule type" value="Genomic_DNA"/>
</dbReference>
<dbReference type="GO" id="GO:0016020">
    <property type="term" value="C:membrane"/>
    <property type="evidence" value="ECO:0007669"/>
    <property type="project" value="UniProtKB-SubCell"/>
</dbReference>
<comment type="caution">
    <text evidence="11">The sequence shown here is derived from an EMBL/GenBank/DDBJ whole genome shotgun (WGS) entry which is preliminary data.</text>
</comment>
<keyword evidence="6" id="KW-0675">Receptor</keyword>
<keyword evidence="8" id="KW-0716">Sensory transduction</keyword>
<feature type="transmembrane region" description="Helical" evidence="9">
    <location>
        <begin position="241"/>
        <end position="263"/>
    </location>
</feature>
<feature type="transmembrane region" description="Helical" evidence="9">
    <location>
        <begin position="194"/>
        <end position="220"/>
    </location>
</feature>
<proteinExistence type="predicted"/>
<comment type="subcellular location">
    <subcellularLocation>
        <location evidence="1">Membrane</location>
        <topology evidence="1">Multi-pass membrane protein</topology>
    </subcellularLocation>
</comment>
<evidence type="ECO:0000313" key="11">
    <source>
        <dbReference type="EMBL" id="OQV23085.1"/>
    </source>
</evidence>
<protein>
    <recommendedName>
        <fullName evidence="10">G-protein coupled receptors family 1 profile domain-containing protein</fullName>
    </recommendedName>
</protein>
<keyword evidence="12" id="KW-1185">Reference proteome</keyword>
<feature type="domain" description="G-protein coupled receptors family 1 profile" evidence="10">
    <location>
        <begin position="50"/>
        <end position="296"/>
    </location>
</feature>
<dbReference type="Pfam" id="PF00001">
    <property type="entry name" value="7tm_1"/>
    <property type="match status" value="1"/>
</dbReference>
<feature type="transmembrane region" description="Helical" evidence="9">
    <location>
        <begin position="117"/>
        <end position="139"/>
    </location>
</feature>
<dbReference type="PANTHER" id="PTHR24240">
    <property type="entry name" value="OPSIN"/>
    <property type="match status" value="1"/>
</dbReference>
<dbReference type="SUPFAM" id="SSF81321">
    <property type="entry name" value="Family A G protein-coupled receptor-like"/>
    <property type="match status" value="1"/>
</dbReference>
<dbReference type="AlphaFoldDB" id="A0A1W0X6H3"/>
<evidence type="ECO:0000256" key="3">
    <source>
        <dbReference type="ARBA" id="ARBA00022989"/>
    </source>
</evidence>
<dbReference type="OrthoDB" id="9444602at2759"/>
<evidence type="ECO:0000256" key="8">
    <source>
        <dbReference type="ARBA" id="ARBA00023305"/>
    </source>
</evidence>
<evidence type="ECO:0000256" key="7">
    <source>
        <dbReference type="ARBA" id="ARBA00023224"/>
    </source>
</evidence>
<dbReference type="Gene3D" id="1.20.1070.10">
    <property type="entry name" value="Rhodopsin 7-helix transmembrane proteins"/>
    <property type="match status" value="1"/>
</dbReference>
<evidence type="ECO:0000313" key="12">
    <source>
        <dbReference type="Proteomes" id="UP000192578"/>
    </source>
</evidence>
<evidence type="ECO:0000256" key="1">
    <source>
        <dbReference type="ARBA" id="ARBA00004141"/>
    </source>
</evidence>
<evidence type="ECO:0000256" key="9">
    <source>
        <dbReference type="SAM" id="Phobius"/>
    </source>
</evidence>
<dbReference type="GO" id="GO:0004930">
    <property type="term" value="F:G protein-coupled receptor activity"/>
    <property type="evidence" value="ECO:0007669"/>
    <property type="project" value="UniProtKB-KW"/>
</dbReference>
<gene>
    <name evidence="11" type="ORF">BV898_03131</name>
</gene>
<evidence type="ECO:0000256" key="5">
    <source>
        <dbReference type="ARBA" id="ARBA00023136"/>
    </source>
</evidence>
<dbReference type="InterPro" id="IPR017452">
    <property type="entry name" value="GPCR_Rhodpsn_7TM"/>
</dbReference>
<feature type="transmembrane region" description="Helical" evidence="9">
    <location>
        <begin position="275"/>
        <end position="294"/>
    </location>
</feature>
<name>A0A1W0X6H3_HYPEX</name>
<feature type="transmembrane region" description="Helical" evidence="9">
    <location>
        <begin position="151"/>
        <end position="174"/>
    </location>
</feature>
<feature type="transmembrane region" description="Helical" evidence="9">
    <location>
        <begin position="72"/>
        <end position="97"/>
    </location>
</feature>
<keyword evidence="7" id="KW-0807">Transducer</keyword>
<evidence type="ECO:0000256" key="2">
    <source>
        <dbReference type="ARBA" id="ARBA00022692"/>
    </source>
</evidence>
<dbReference type="CDD" id="cd00637">
    <property type="entry name" value="7tm_classA_rhodopsin-like"/>
    <property type="match status" value="1"/>
</dbReference>
<dbReference type="Proteomes" id="UP000192578">
    <property type="component" value="Unassembled WGS sequence"/>
</dbReference>
<evidence type="ECO:0000256" key="4">
    <source>
        <dbReference type="ARBA" id="ARBA00023040"/>
    </source>
</evidence>
<keyword evidence="4" id="KW-0297">G-protein coupled receptor</keyword>